<protein>
    <recommendedName>
        <fullName evidence="7">Inositol monophosphatase</fullName>
    </recommendedName>
</protein>
<keyword evidence="4" id="KW-0460">Magnesium</keyword>
<dbReference type="SUPFAM" id="SSF56655">
    <property type="entry name" value="Carbohydrate phosphatase"/>
    <property type="match status" value="1"/>
</dbReference>
<evidence type="ECO:0000256" key="2">
    <source>
        <dbReference type="ARBA" id="ARBA00022723"/>
    </source>
</evidence>
<dbReference type="PRINTS" id="PR00377">
    <property type="entry name" value="IMPHPHTASES"/>
</dbReference>
<gene>
    <name evidence="5" type="ORF">NHN17_00950</name>
</gene>
<evidence type="ECO:0000313" key="5">
    <source>
        <dbReference type="EMBL" id="MCQ1056632.1"/>
    </source>
</evidence>
<keyword evidence="3" id="KW-0378">Hydrolase</keyword>
<sequence>MHQQRIVKIEKIAAALGQFAIEKQNQQRVEITTKSLRDFASEVDLETEVLARRLIADSFPGEAIIGEENGGDECSAYWIIDPIDGTTNYLRGHPYWAVSIAWVVDGEPVIGVIAMPGLNETLVGGESIEVRLNGDIVNRGETIPRLAAVGRNAIWPETERQEMESQLEHEGYTLVSLGCCAVECAFTALGRLDRYVQNHISFWDCAAGIAIAKAAGLTPMVKRHKMDCRVFSIK</sequence>
<dbReference type="Proteomes" id="UP001524460">
    <property type="component" value="Unassembled WGS sequence"/>
</dbReference>
<dbReference type="PANTHER" id="PTHR20854">
    <property type="entry name" value="INOSITOL MONOPHOSPHATASE"/>
    <property type="match status" value="1"/>
</dbReference>
<evidence type="ECO:0000256" key="4">
    <source>
        <dbReference type="ARBA" id="ARBA00022842"/>
    </source>
</evidence>
<dbReference type="PANTHER" id="PTHR20854:SF4">
    <property type="entry name" value="INOSITOL-1-MONOPHOSPHATASE-RELATED"/>
    <property type="match status" value="1"/>
</dbReference>
<proteinExistence type="inferred from homology"/>
<evidence type="ECO:0000256" key="1">
    <source>
        <dbReference type="ARBA" id="ARBA00009759"/>
    </source>
</evidence>
<dbReference type="EMBL" id="JANEYT010000001">
    <property type="protein sequence ID" value="MCQ1056632.1"/>
    <property type="molecule type" value="Genomic_DNA"/>
</dbReference>
<keyword evidence="6" id="KW-1185">Reference proteome</keyword>
<dbReference type="Gene3D" id="3.30.540.10">
    <property type="entry name" value="Fructose-1,6-Bisphosphatase, subunit A, domain 1"/>
    <property type="match status" value="1"/>
</dbReference>
<dbReference type="PROSITE" id="PS00629">
    <property type="entry name" value="IMP_1"/>
    <property type="match status" value="1"/>
</dbReference>
<dbReference type="InterPro" id="IPR020583">
    <property type="entry name" value="Inositol_monoP_metal-BS"/>
</dbReference>
<evidence type="ECO:0000313" key="6">
    <source>
        <dbReference type="Proteomes" id="UP001524460"/>
    </source>
</evidence>
<dbReference type="Gene3D" id="3.40.190.80">
    <property type="match status" value="1"/>
</dbReference>
<reference evidence="5 6" key="1">
    <citation type="submission" date="2022-07" db="EMBL/GenBank/DDBJ databases">
        <title>Photobacterium pectinilyticum sp. nov., a marine bacterium isolated from surface seawater of Qingdao offshore.</title>
        <authorList>
            <person name="Wang X."/>
        </authorList>
    </citation>
    <scope>NUCLEOTIDE SEQUENCE [LARGE SCALE GENOMIC DNA]</scope>
    <source>
        <strain evidence="5 6">ZSDE20</strain>
    </source>
</reference>
<evidence type="ECO:0000256" key="3">
    <source>
        <dbReference type="ARBA" id="ARBA00022801"/>
    </source>
</evidence>
<accession>A0ABT1MVW2</accession>
<evidence type="ECO:0008006" key="7">
    <source>
        <dbReference type="Google" id="ProtNLM"/>
    </source>
</evidence>
<dbReference type="Pfam" id="PF00459">
    <property type="entry name" value="Inositol_P"/>
    <property type="match status" value="1"/>
</dbReference>
<name>A0ABT1MVW2_9GAMM</name>
<dbReference type="RefSeq" id="WP_255040220.1">
    <property type="nucleotide sequence ID" value="NZ_JANEYT010000001.1"/>
</dbReference>
<keyword evidence="2" id="KW-0479">Metal-binding</keyword>
<dbReference type="InterPro" id="IPR000760">
    <property type="entry name" value="Inositol_monophosphatase-like"/>
</dbReference>
<comment type="caution">
    <text evidence="5">The sequence shown here is derived from an EMBL/GenBank/DDBJ whole genome shotgun (WGS) entry which is preliminary data.</text>
</comment>
<organism evidence="5 6">
    <name type="scientific">Photobacterium pectinilyticum</name>
    <dbReference type="NCBI Taxonomy" id="2906793"/>
    <lineage>
        <taxon>Bacteria</taxon>
        <taxon>Pseudomonadati</taxon>
        <taxon>Pseudomonadota</taxon>
        <taxon>Gammaproteobacteria</taxon>
        <taxon>Vibrionales</taxon>
        <taxon>Vibrionaceae</taxon>
        <taxon>Photobacterium</taxon>
    </lineage>
</organism>
<comment type="similarity">
    <text evidence="1">Belongs to the inositol monophosphatase superfamily.</text>
</comment>